<dbReference type="InterPro" id="IPR004158">
    <property type="entry name" value="DUF247_pln"/>
</dbReference>
<feature type="region of interest" description="Disordered" evidence="1">
    <location>
        <begin position="181"/>
        <end position="209"/>
    </location>
</feature>
<dbReference type="EMBL" id="JXTC01000280">
    <property type="protein sequence ID" value="PON70885.1"/>
    <property type="molecule type" value="Genomic_DNA"/>
</dbReference>
<gene>
    <name evidence="3" type="ORF">TorRG33x02_255730</name>
</gene>
<keyword evidence="2" id="KW-1133">Transmembrane helix</keyword>
<keyword evidence="2" id="KW-0472">Membrane</keyword>
<sequence>MAYTPQLVSIGPFHYVKKELKALEYLKEKYQLEFYERIEPESTEKIEKMKKYIEQQSEDIRACYAGTIEVKGEKFNEMIMRDACFIFELFSKVFCGDQNDYILQTPWLKNTIMLDMILLENQLPFKYLNELYERAEIKFHTQPDQTFYSPSETEVCYRSNLVCGIKDNIINCFTSNSSEASEQLTEPLNPHPSSATSEHNEPGTSSESGVDHTFIDLTIGFFRHFSFGSFDKIKEIKHFTDLVRQSWLPERFEKLEKDQDQCPKENYLYGSAKELDKAGVDFAPAVASEKFLADVQIDEPHKCLNFIPCRKIELPLFTMDAKTESLMRNVIAFEQCNPRLNAVICNYVALMNELIDTEEDVDFLVKKNIIKNLLGNNREAADLVKKLNDEITEANFVYSEVCEKLNHFYKNWFNVTRATLSRVYFKDLWTGSSTIVGILVVIFTIVSTIKAIFFS</sequence>
<organism evidence="3 4">
    <name type="scientific">Trema orientale</name>
    <name type="common">Charcoal tree</name>
    <name type="synonym">Celtis orientalis</name>
    <dbReference type="NCBI Taxonomy" id="63057"/>
    <lineage>
        <taxon>Eukaryota</taxon>
        <taxon>Viridiplantae</taxon>
        <taxon>Streptophyta</taxon>
        <taxon>Embryophyta</taxon>
        <taxon>Tracheophyta</taxon>
        <taxon>Spermatophyta</taxon>
        <taxon>Magnoliopsida</taxon>
        <taxon>eudicotyledons</taxon>
        <taxon>Gunneridae</taxon>
        <taxon>Pentapetalae</taxon>
        <taxon>rosids</taxon>
        <taxon>fabids</taxon>
        <taxon>Rosales</taxon>
        <taxon>Cannabaceae</taxon>
        <taxon>Trema</taxon>
    </lineage>
</organism>
<feature type="transmembrane region" description="Helical" evidence="2">
    <location>
        <begin position="428"/>
        <end position="453"/>
    </location>
</feature>
<evidence type="ECO:0008006" key="5">
    <source>
        <dbReference type="Google" id="ProtNLM"/>
    </source>
</evidence>
<feature type="compositionally biased region" description="Polar residues" evidence="1">
    <location>
        <begin position="181"/>
        <end position="208"/>
    </location>
</feature>
<name>A0A2P5DC71_TREOI</name>
<dbReference type="Proteomes" id="UP000237000">
    <property type="component" value="Unassembled WGS sequence"/>
</dbReference>
<dbReference type="Pfam" id="PF03140">
    <property type="entry name" value="DUF247"/>
    <property type="match status" value="1"/>
</dbReference>
<keyword evidence="4" id="KW-1185">Reference proteome</keyword>
<dbReference type="OrthoDB" id="591587at2759"/>
<dbReference type="FunCoup" id="A0A2P5DC71">
    <property type="interactions" value="21"/>
</dbReference>
<dbReference type="InParanoid" id="A0A2P5DC71"/>
<evidence type="ECO:0000313" key="4">
    <source>
        <dbReference type="Proteomes" id="UP000237000"/>
    </source>
</evidence>
<protein>
    <recommendedName>
        <fullName evidence="5">DUF247 domain protein</fullName>
    </recommendedName>
</protein>
<evidence type="ECO:0000313" key="3">
    <source>
        <dbReference type="EMBL" id="PON70885.1"/>
    </source>
</evidence>
<evidence type="ECO:0000256" key="2">
    <source>
        <dbReference type="SAM" id="Phobius"/>
    </source>
</evidence>
<dbReference type="AlphaFoldDB" id="A0A2P5DC71"/>
<dbReference type="PANTHER" id="PTHR31170:SF9">
    <property type="entry name" value="PROTEIN, PUTATIVE (DUF247)-RELATED"/>
    <property type="match status" value="1"/>
</dbReference>
<dbReference type="PANTHER" id="PTHR31170">
    <property type="entry name" value="BNAC04G53230D PROTEIN"/>
    <property type="match status" value="1"/>
</dbReference>
<keyword evidence="2" id="KW-0812">Transmembrane</keyword>
<dbReference type="STRING" id="63057.A0A2P5DC71"/>
<proteinExistence type="predicted"/>
<reference evidence="4" key="1">
    <citation type="submission" date="2016-06" db="EMBL/GenBank/DDBJ databases">
        <title>Parallel loss of symbiosis genes in relatives of nitrogen-fixing non-legume Parasponia.</title>
        <authorList>
            <person name="Van Velzen R."/>
            <person name="Holmer R."/>
            <person name="Bu F."/>
            <person name="Rutten L."/>
            <person name="Van Zeijl A."/>
            <person name="Liu W."/>
            <person name="Santuari L."/>
            <person name="Cao Q."/>
            <person name="Sharma T."/>
            <person name="Shen D."/>
            <person name="Roswanjaya Y."/>
            <person name="Wardhani T."/>
            <person name="Kalhor M.S."/>
            <person name="Jansen J."/>
            <person name="Van den Hoogen J."/>
            <person name="Gungor B."/>
            <person name="Hartog M."/>
            <person name="Hontelez J."/>
            <person name="Verver J."/>
            <person name="Yang W.-C."/>
            <person name="Schijlen E."/>
            <person name="Repin R."/>
            <person name="Schilthuizen M."/>
            <person name="Schranz E."/>
            <person name="Heidstra R."/>
            <person name="Miyata K."/>
            <person name="Fedorova E."/>
            <person name="Kohlen W."/>
            <person name="Bisseling T."/>
            <person name="Smit S."/>
            <person name="Geurts R."/>
        </authorList>
    </citation>
    <scope>NUCLEOTIDE SEQUENCE [LARGE SCALE GENOMIC DNA]</scope>
    <source>
        <strain evidence="4">cv. RG33-2</strain>
    </source>
</reference>
<accession>A0A2P5DC71</accession>
<comment type="caution">
    <text evidence="3">The sequence shown here is derived from an EMBL/GenBank/DDBJ whole genome shotgun (WGS) entry which is preliminary data.</text>
</comment>
<evidence type="ECO:0000256" key="1">
    <source>
        <dbReference type="SAM" id="MobiDB-lite"/>
    </source>
</evidence>